<feature type="transmembrane region" description="Helical" evidence="8">
    <location>
        <begin position="420"/>
        <end position="438"/>
    </location>
</feature>
<keyword evidence="4" id="KW-1003">Cell membrane</keyword>
<keyword evidence="6 8" id="KW-1133">Transmembrane helix</keyword>
<keyword evidence="7 8" id="KW-0472">Membrane</keyword>
<feature type="transmembrane region" description="Helical" evidence="8">
    <location>
        <begin position="174"/>
        <end position="195"/>
    </location>
</feature>
<evidence type="ECO:0000256" key="2">
    <source>
        <dbReference type="ARBA" id="ARBA00008537"/>
    </source>
</evidence>
<feature type="transmembrane region" description="Helical" evidence="8">
    <location>
        <begin position="61"/>
        <end position="82"/>
    </location>
</feature>
<dbReference type="InterPro" id="IPR004638">
    <property type="entry name" value="EmrB-like"/>
</dbReference>
<dbReference type="OrthoDB" id="9812221at2"/>
<dbReference type="InterPro" id="IPR020846">
    <property type="entry name" value="MFS_dom"/>
</dbReference>
<accession>A0A0X2NJZ9</accession>
<evidence type="ECO:0000313" key="10">
    <source>
        <dbReference type="EMBL" id="CUU65832.1"/>
    </source>
</evidence>
<dbReference type="Pfam" id="PF07690">
    <property type="entry name" value="MFS_1"/>
    <property type="match status" value="1"/>
</dbReference>
<feature type="transmembrane region" description="Helical" evidence="8">
    <location>
        <begin position="352"/>
        <end position="370"/>
    </location>
</feature>
<feature type="domain" description="Major facilitator superfamily (MFS) profile" evidence="9">
    <location>
        <begin position="23"/>
        <end position="496"/>
    </location>
</feature>
<comment type="subcellular location">
    <subcellularLocation>
        <location evidence="1">Cell membrane</location>
        <topology evidence="1">Multi-pass membrane protein</topology>
    </subcellularLocation>
</comment>
<dbReference type="RefSeq" id="WP_082796439.1">
    <property type="nucleotide sequence ID" value="NZ_FAUH01000006.1"/>
</dbReference>
<dbReference type="EMBL" id="FAUH01000006">
    <property type="protein sequence ID" value="CUU65832.1"/>
    <property type="molecule type" value="Genomic_DNA"/>
</dbReference>
<dbReference type="NCBIfam" id="TIGR00711">
    <property type="entry name" value="efflux_EmrB"/>
    <property type="match status" value="1"/>
</dbReference>
<evidence type="ECO:0000313" key="11">
    <source>
        <dbReference type="Proteomes" id="UP000182498"/>
    </source>
</evidence>
<protein>
    <submittedName>
        <fullName evidence="10">Drug resistance transporter, EmrB/QacA subfamily</fullName>
    </submittedName>
</protein>
<name>A0A0X2NJZ9_9CORY</name>
<dbReference type="SUPFAM" id="SSF103473">
    <property type="entry name" value="MFS general substrate transporter"/>
    <property type="match status" value="1"/>
</dbReference>
<dbReference type="InterPro" id="IPR036259">
    <property type="entry name" value="MFS_trans_sf"/>
</dbReference>
<dbReference type="PRINTS" id="PR01036">
    <property type="entry name" value="TCRTETB"/>
</dbReference>
<feature type="transmembrane region" description="Helical" evidence="8">
    <location>
        <begin position="118"/>
        <end position="139"/>
    </location>
</feature>
<gene>
    <name evidence="10" type="ORF">CVAR292_01167</name>
</gene>
<keyword evidence="5 8" id="KW-0812">Transmembrane</keyword>
<feature type="transmembrane region" description="Helical" evidence="8">
    <location>
        <begin position="207"/>
        <end position="225"/>
    </location>
</feature>
<evidence type="ECO:0000256" key="1">
    <source>
        <dbReference type="ARBA" id="ARBA00004651"/>
    </source>
</evidence>
<sequence length="513" mass="54213">MSEPQNPTAAVTATEKPARPGLLIGILVMAAFVMILNETTLSNALPDLMIEFSVGADTAQWLTTAFMLTMAVVIPMTGYLMARIPGRALYIIAVALFAVGSVIATFAPAFWVLLVARVVQAAGTALIMPMLMTTIMVLVPAERRGAMMGLVGIVMAVGPAIGPTYAGIVLEIASWRWIFGTMIVLGVIALVIGGMQMRSFQPTSKPPFDVFSALISAIGFAATVYGLSKLSELADGFPTQSVIFLVFGIVVLAVFFKRQSSLIDAEARGEHVTPLMNTAPLKIREYVLSLAMLLISFCTLFGFIILMPIFAQTVLGLSALQTGLVTLPGGIIMGVLGPVAGRIFDAKGTRPLIIPGAVMMIIAMFLMTRLDEDKNVWFLIGCAVVLNIGLACLMTPLMANALAAVPTHLSAHGSSILNTLQQLAGAAGTALFVAVMGIGESHSNSVEPIIPVEVDGQMVPAPMGPMIDGVTMSFWMGVCIAVVVFIMTLVLKVDVKRGPVEVIREDSDVEANA</sequence>
<evidence type="ECO:0000256" key="8">
    <source>
        <dbReference type="SAM" id="Phobius"/>
    </source>
</evidence>
<feature type="transmembrane region" description="Helical" evidence="8">
    <location>
        <begin position="237"/>
        <end position="256"/>
    </location>
</feature>
<organism evidence="10 11">
    <name type="scientific">Corynebacterium variabile</name>
    <dbReference type="NCBI Taxonomy" id="1727"/>
    <lineage>
        <taxon>Bacteria</taxon>
        <taxon>Bacillati</taxon>
        <taxon>Actinomycetota</taxon>
        <taxon>Actinomycetes</taxon>
        <taxon>Mycobacteriales</taxon>
        <taxon>Corynebacteriaceae</taxon>
        <taxon>Corynebacterium</taxon>
    </lineage>
</organism>
<feature type="transmembrane region" description="Helical" evidence="8">
    <location>
        <begin position="317"/>
        <end position="340"/>
    </location>
</feature>
<dbReference type="InterPro" id="IPR011701">
    <property type="entry name" value="MFS"/>
</dbReference>
<dbReference type="GO" id="GO:0005886">
    <property type="term" value="C:plasma membrane"/>
    <property type="evidence" value="ECO:0007669"/>
    <property type="project" value="UniProtKB-SubCell"/>
</dbReference>
<feature type="transmembrane region" description="Helical" evidence="8">
    <location>
        <begin position="472"/>
        <end position="491"/>
    </location>
</feature>
<proteinExistence type="inferred from homology"/>
<evidence type="ECO:0000256" key="5">
    <source>
        <dbReference type="ARBA" id="ARBA00022692"/>
    </source>
</evidence>
<dbReference type="CDD" id="cd17503">
    <property type="entry name" value="MFS_LmrB_MDR_like"/>
    <property type="match status" value="1"/>
</dbReference>
<evidence type="ECO:0000256" key="4">
    <source>
        <dbReference type="ARBA" id="ARBA00022475"/>
    </source>
</evidence>
<dbReference type="AlphaFoldDB" id="A0A0X2NJZ9"/>
<dbReference type="Gene3D" id="1.20.1250.20">
    <property type="entry name" value="MFS general substrate transporter like domains"/>
    <property type="match status" value="1"/>
</dbReference>
<reference evidence="11" key="1">
    <citation type="submission" date="2015-11" db="EMBL/GenBank/DDBJ databases">
        <authorList>
            <person name="Dugat-Bony E."/>
        </authorList>
    </citation>
    <scope>NUCLEOTIDE SEQUENCE [LARGE SCALE GENOMIC DNA]</scope>
    <source>
        <strain evidence="11">Mu292</strain>
    </source>
</reference>
<dbReference type="Gene3D" id="1.20.1720.10">
    <property type="entry name" value="Multidrug resistance protein D"/>
    <property type="match status" value="1"/>
</dbReference>
<keyword evidence="11" id="KW-1185">Reference proteome</keyword>
<dbReference type="PANTHER" id="PTHR42718">
    <property type="entry name" value="MAJOR FACILITATOR SUPERFAMILY MULTIDRUG TRANSPORTER MFSC"/>
    <property type="match status" value="1"/>
</dbReference>
<feature type="transmembrane region" description="Helical" evidence="8">
    <location>
        <begin position="21"/>
        <end position="41"/>
    </location>
</feature>
<feature type="transmembrane region" description="Helical" evidence="8">
    <location>
        <begin position="89"/>
        <end position="112"/>
    </location>
</feature>
<dbReference type="PANTHER" id="PTHR42718:SF9">
    <property type="entry name" value="MAJOR FACILITATOR SUPERFAMILY MULTIDRUG TRANSPORTER MFSC"/>
    <property type="match status" value="1"/>
</dbReference>
<dbReference type="Proteomes" id="UP000182498">
    <property type="component" value="Unassembled WGS sequence"/>
</dbReference>
<evidence type="ECO:0000256" key="6">
    <source>
        <dbReference type="ARBA" id="ARBA00022989"/>
    </source>
</evidence>
<evidence type="ECO:0000256" key="7">
    <source>
        <dbReference type="ARBA" id="ARBA00023136"/>
    </source>
</evidence>
<feature type="transmembrane region" description="Helical" evidence="8">
    <location>
        <begin position="376"/>
        <end position="399"/>
    </location>
</feature>
<keyword evidence="3" id="KW-0813">Transport</keyword>
<evidence type="ECO:0000259" key="9">
    <source>
        <dbReference type="PROSITE" id="PS50850"/>
    </source>
</evidence>
<dbReference type="PROSITE" id="PS50850">
    <property type="entry name" value="MFS"/>
    <property type="match status" value="1"/>
</dbReference>
<dbReference type="GO" id="GO:0022857">
    <property type="term" value="F:transmembrane transporter activity"/>
    <property type="evidence" value="ECO:0007669"/>
    <property type="project" value="InterPro"/>
</dbReference>
<feature type="transmembrane region" description="Helical" evidence="8">
    <location>
        <begin position="146"/>
        <end position="168"/>
    </location>
</feature>
<evidence type="ECO:0000256" key="3">
    <source>
        <dbReference type="ARBA" id="ARBA00022448"/>
    </source>
</evidence>
<comment type="similarity">
    <text evidence="2">Belongs to the major facilitator superfamily. EmrB family.</text>
</comment>
<feature type="transmembrane region" description="Helical" evidence="8">
    <location>
        <begin position="286"/>
        <end position="311"/>
    </location>
</feature>